<accession>A0A926F9N3</accession>
<dbReference type="GO" id="GO:0005886">
    <property type="term" value="C:plasma membrane"/>
    <property type="evidence" value="ECO:0007669"/>
    <property type="project" value="UniProtKB-SubCell"/>
</dbReference>
<evidence type="ECO:0000256" key="5">
    <source>
        <dbReference type="ARBA" id="ARBA00023136"/>
    </source>
</evidence>
<feature type="transmembrane region" description="Helical" evidence="6">
    <location>
        <begin position="374"/>
        <end position="391"/>
    </location>
</feature>
<feature type="transmembrane region" description="Helical" evidence="6">
    <location>
        <begin position="156"/>
        <end position="177"/>
    </location>
</feature>
<evidence type="ECO:0000256" key="2">
    <source>
        <dbReference type="ARBA" id="ARBA00022475"/>
    </source>
</evidence>
<feature type="transmembrane region" description="Helical" evidence="6">
    <location>
        <begin position="466"/>
        <end position="486"/>
    </location>
</feature>
<sequence length="505" mass="57139">MAVNQLKAGAILNYVVLCLNTLVGIAYTPYMLRTLGQNEYGLYSLAASLIAYLSMLDLGFGNAVIRYTAKFRAEGKIEEQYSMFGMFTVLYSVIGIITLGIGLLLYFNVSNIFGQTLTAIEIEESQTIVLLMVLNLAVTFPLSIYGAIITAYEDFIFLRVIQILRICINTTIMIYLLSIGYKAIAMVVVATICNIIVLLLNVFYCKYQIKIKIIYGKINKPLLKEVAIYSFWIFLNVIMDRIYWNTGQFVLGALVGTLAVAVFAVAIQLQGMYMMFSTAISGVFLPKIIAMVTKSNNEKEISDLFLRTGRIQYSVLAFILSGFVVFGRQFIIFWAGESYDDAYYIALLFFVPLTVPLIQNLGITILQARNQMKFRSIIYIIIALGSFVLQIPLTKYFGGIGCASAISGALIFGQILIMNIYYQRKQGIDIKRFWIEISKMSMIPIIICSVSMIILRLFPIETFLQFVIGIMIFSVFYIPLFCKFGMNRNERELMLSPLMKLFKRI</sequence>
<keyword evidence="4 6" id="KW-1133">Transmembrane helix</keyword>
<evidence type="ECO:0000313" key="7">
    <source>
        <dbReference type="EMBL" id="MBC8594622.1"/>
    </source>
</evidence>
<feature type="transmembrane region" description="Helical" evidence="6">
    <location>
        <begin position="12"/>
        <end position="30"/>
    </location>
</feature>
<evidence type="ECO:0000256" key="3">
    <source>
        <dbReference type="ARBA" id="ARBA00022692"/>
    </source>
</evidence>
<dbReference type="EMBL" id="JACRTF010000001">
    <property type="protein sequence ID" value="MBC8594622.1"/>
    <property type="molecule type" value="Genomic_DNA"/>
</dbReference>
<feature type="transmembrane region" description="Helical" evidence="6">
    <location>
        <begin position="127"/>
        <end position="149"/>
    </location>
</feature>
<keyword evidence="8" id="KW-1185">Reference proteome</keyword>
<comment type="subcellular location">
    <subcellularLocation>
        <location evidence="1">Cell membrane</location>
        <topology evidence="1">Multi-pass membrane protein</topology>
    </subcellularLocation>
</comment>
<reference evidence="7" key="1">
    <citation type="submission" date="2020-08" db="EMBL/GenBank/DDBJ databases">
        <title>Genome public.</title>
        <authorList>
            <person name="Liu C."/>
            <person name="Sun Q."/>
        </authorList>
    </citation>
    <scope>NUCLEOTIDE SEQUENCE</scope>
    <source>
        <strain evidence="7">N12</strain>
    </source>
</reference>
<dbReference type="Pfam" id="PF13440">
    <property type="entry name" value="Polysacc_synt_3"/>
    <property type="match status" value="1"/>
</dbReference>
<proteinExistence type="predicted"/>
<organism evidence="7 8">
    <name type="scientific">Jilunia laotingensis</name>
    <dbReference type="NCBI Taxonomy" id="2763675"/>
    <lineage>
        <taxon>Bacteria</taxon>
        <taxon>Pseudomonadati</taxon>
        <taxon>Bacteroidota</taxon>
        <taxon>Bacteroidia</taxon>
        <taxon>Bacteroidales</taxon>
        <taxon>Bacteroidaceae</taxon>
        <taxon>Jilunia</taxon>
    </lineage>
</organism>
<protein>
    <submittedName>
        <fullName evidence="7">Oligosaccharide flippase family protein</fullName>
    </submittedName>
</protein>
<dbReference type="Proteomes" id="UP000651085">
    <property type="component" value="Unassembled WGS sequence"/>
</dbReference>
<feature type="transmembrane region" description="Helical" evidence="6">
    <location>
        <begin position="249"/>
        <end position="267"/>
    </location>
</feature>
<feature type="transmembrane region" description="Helical" evidence="6">
    <location>
        <begin position="86"/>
        <end position="107"/>
    </location>
</feature>
<keyword evidence="2" id="KW-1003">Cell membrane</keyword>
<dbReference type="PANTHER" id="PTHR30250">
    <property type="entry name" value="PST FAMILY PREDICTED COLANIC ACID TRANSPORTER"/>
    <property type="match status" value="1"/>
</dbReference>
<evidence type="ECO:0000256" key="1">
    <source>
        <dbReference type="ARBA" id="ARBA00004651"/>
    </source>
</evidence>
<dbReference type="InterPro" id="IPR050833">
    <property type="entry name" value="Poly_Biosynth_Transport"/>
</dbReference>
<feature type="transmembrane region" description="Helical" evidence="6">
    <location>
        <begin position="442"/>
        <end position="460"/>
    </location>
</feature>
<gene>
    <name evidence="7" type="ORF">H8744_15530</name>
</gene>
<feature type="transmembrane region" description="Helical" evidence="6">
    <location>
        <begin position="315"/>
        <end position="336"/>
    </location>
</feature>
<evidence type="ECO:0000313" key="8">
    <source>
        <dbReference type="Proteomes" id="UP000651085"/>
    </source>
</evidence>
<feature type="transmembrane region" description="Helical" evidence="6">
    <location>
        <begin position="342"/>
        <end position="362"/>
    </location>
</feature>
<keyword evidence="3 6" id="KW-0812">Transmembrane</keyword>
<feature type="transmembrane region" description="Helical" evidence="6">
    <location>
        <begin position="183"/>
        <end position="205"/>
    </location>
</feature>
<feature type="transmembrane region" description="Helical" evidence="6">
    <location>
        <begin position="42"/>
        <end position="65"/>
    </location>
</feature>
<evidence type="ECO:0000256" key="6">
    <source>
        <dbReference type="SAM" id="Phobius"/>
    </source>
</evidence>
<feature type="transmembrane region" description="Helical" evidence="6">
    <location>
        <begin position="397"/>
        <end position="422"/>
    </location>
</feature>
<dbReference type="PANTHER" id="PTHR30250:SF26">
    <property type="entry name" value="PSMA PROTEIN"/>
    <property type="match status" value="1"/>
</dbReference>
<name>A0A926F9N3_9BACT</name>
<evidence type="ECO:0000256" key="4">
    <source>
        <dbReference type="ARBA" id="ARBA00022989"/>
    </source>
</evidence>
<comment type="caution">
    <text evidence="7">The sequence shown here is derived from an EMBL/GenBank/DDBJ whole genome shotgun (WGS) entry which is preliminary data.</text>
</comment>
<keyword evidence="5 6" id="KW-0472">Membrane</keyword>
<dbReference type="AlphaFoldDB" id="A0A926F9N3"/>